<protein>
    <submittedName>
        <fullName evidence="1">Uncharacterized protein</fullName>
    </submittedName>
</protein>
<name>A0A0G1D653_9BACT</name>
<organism evidence="1 2">
    <name type="scientific">Candidatus Collierbacteria bacterium GW2011_GWC2_43_12</name>
    <dbReference type="NCBI Taxonomy" id="1618390"/>
    <lineage>
        <taxon>Bacteria</taxon>
        <taxon>Candidatus Collieribacteriota</taxon>
    </lineage>
</organism>
<evidence type="ECO:0000313" key="2">
    <source>
        <dbReference type="Proteomes" id="UP000033980"/>
    </source>
</evidence>
<reference evidence="1 2" key="1">
    <citation type="journal article" date="2015" name="Nature">
        <title>rRNA introns, odd ribosomes, and small enigmatic genomes across a large radiation of phyla.</title>
        <authorList>
            <person name="Brown C.T."/>
            <person name="Hug L.A."/>
            <person name="Thomas B.C."/>
            <person name="Sharon I."/>
            <person name="Castelle C.J."/>
            <person name="Singh A."/>
            <person name="Wilkins M.J."/>
            <person name="Williams K.H."/>
            <person name="Banfield J.F."/>
        </authorList>
    </citation>
    <scope>NUCLEOTIDE SEQUENCE [LARGE SCALE GENOMIC DNA]</scope>
</reference>
<accession>A0A0G1D653</accession>
<sequence length="83" mass="9465">MDKNSSIASLPWDEITVIGKDKFKAVPRETLQFAVDPANHDQMFKSALESLKQTNPKRATFEEAEKLVEMMRESAKLVLEARK</sequence>
<gene>
    <name evidence="1" type="ORF">UV68_C0021G0001</name>
</gene>
<dbReference type="AlphaFoldDB" id="A0A0G1D653"/>
<comment type="caution">
    <text evidence="1">The sequence shown here is derived from an EMBL/GenBank/DDBJ whole genome shotgun (WGS) entry which is preliminary data.</text>
</comment>
<evidence type="ECO:0000313" key="1">
    <source>
        <dbReference type="EMBL" id="KKS93410.1"/>
    </source>
</evidence>
<dbReference type="EMBL" id="LCFK01000021">
    <property type="protein sequence ID" value="KKS93410.1"/>
    <property type="molecule type" value="Genomic_DNA"/>
</dbReference>
<proteinExistence type="predicted"/>
<dbReference type="Proteomes" id="UP000033980">
    <property type="component" value="Unassembled WGS sequence"/>
</dbReference>